<dbReference type="Gene3D" id="4.10.280.10">
    <property type="entry name" value="Helix-loop-helix DNA-binding domain"/>
    <property type="match status" value="1"/>
</dbReference>
<protein>
    <submittedName>
        <fullName evidence="4">BHLH domain-containing protein</fullName>
    </submittedName>
</protein>
<dbReference type="InterPro" id="IPR050283">
    <property type="entry name" value="E-box_TF_Regulators"/>
</dbReference>
<dbReference type="InterPro" id="IPR036638">
    <property type="entry name" value="HLH_DNA-bd_sf"/>
</dbReference>
<dbReference type="WBParaSite" id="PSAMB.scaffold9386size5041.g32388.t1">
    <property type="protein sequence ID" value="PSAMB.scaffold9386size5041.g32388.t1"/>
    <property type="gene ID" value="PSAMB.scaffold9386size5041.g32388"/>
</dbReference>
<dbReference type="SMART" id="SM00353">
    <property type="entry name" value="HLH"/>
    <property type="match status" value="1"/>
</dbReference>
<dbReference type="GO" id="GO:0032502">
    <property type="term" value="P:developmental process"/>
    <property type="evidence" value="ECO:0007669"/>
    <property type="project" value="TreeGrafter"/>
</dbReference>
<evidence type="ECO:0000313" key="3">
    <source>
        <dbReference type="Proteomes" id="UP000887566"/>
    </source>
</evidence>
<feature type="domain" description="BHLH" evidence="2">
    <location>
        <begin position="94"/>
        <end position="147"/>
    </location>
</feature>
<reference evidence="4" key="1">
    <citation type="submission" date="2022-11" db="UniProtKB">
        <authorList>
            <consortium name="WormBaseParasite"/>
        </authorList>
    </citation>
    <scope>IDENTIFICATION</scope>
</reference>
<dbReference type="AlphaFoldDB" id="A0A914XSM3"/>
<keyword evidence="1" id="KW-0238">DNA-binding</keyword>
<dbReference type="PANTHER" id="PTHR23349:SF108">
    <property type="entry name" value="BHLH DOMAIN-CONTAINING PROTEIN"/>
    <property type="match status" value="1"/>
</dbReference>
<dbReference type="Pfam" id="PF00010">
    <property type="entry name" value="HLH"/>
    <property type="match status" value="1"/>
</dbReference>
<dbReference type="SUPFAM" id="SSF47459">
    <property type="entry name" value="HLH, helix-loop-helix DNA-binding domain"/>
    <property type="match status" value="1"/>
</dbReference>
<dbReference type="GO" id="GO:0000981">
    <property type="term" value="F:DNA-binding transcription factor activity, RNA polymerase II-specific"/>
    <property type="evidence" value="ECO:0007669"/>
    <property type="project" value="TreeGrafter"/>
</dbReference>
<name>A0A914XSM3_9BILA</name>
<dbReference type="CDD" id="cd11418">
    <property type="entry name" value="bHLH_TS_ASCL"/>
    <property type="match status" value="1"/>
</dbReference>
<sequence length="211" mass="22810">MMAMSDPRRITWAAGGGARISFGAKSVTLAHMSKQFAIPQANATEVRSHEVTSSTDGPIEIKQALNPDANASRAAVANAKNGAPYKRAWERPPTSVAKRNARERKRVNTVNQAFLILKYHLPALRSKSKRVSKLKILRAAINYMYALSDILEAHDAFSGEGVGGVSGHAVTYPSVYDQTASYGIPPDAYQRHGGVTYDLAAAQCCVATFPY</sequence>
<evidence type="ECO:0000256" key="1">
    <source>
        <dbReference type="ARBA" id="ARBA00023125"/>
    </source>
</evidence>
<dbReference type="GO" id="GO:0000977">
    <property type="term" value="F:RNA polymerase II transcription regulatory region sequence-specific DNA binding"/>
    <property type="evidence" value="ECO:0007669"/>
    <property type="project" value="TreeGrafter"/>
</dbReference>
<dbReference type="InterPro" id="IPR011598">
    <property type="entry name" value="bHLH_dom"/>
</dbReference>
<dbReference type="Proteomes" id="UP000887566">
    <property type="component" value="Unplaced"/>
</dbReference>
<evidence type="ECO:0000259" key="2">
    <source>
        <dbReference type="PROSITE" id="PS50888"/>
    </source>
</evidence>
<dbReference type="GO" id="GO:0046983">
    <property type="term" value="F:protein dimerization activity"/>
    <property type="evidence" value="ECO:0007669"/>
    <property type="project" value="InterPro"/>
</dbReference>
<dbReference type="PANTHER" id="PTHR23349">
    <property type="entry name" value="BASIC HELIX-LOOP-HELIX TRANSCRIPTION FACTOR, TWIST"/>
    <property type="match status" value="1"/>
</dbReference>
<accession>A0A914XSM3</accession>
<dbReference type="PROSITE" id="PS50888">
    <property type="entry name" value="BHLH"/>
    <property type="match status" value="1"/>
</dbReference>
<keyword evidence="3" id="KW-1185">Reference proteome</keyword>
<proteinExistence type="predicted"/>
<organism evidence="3 4">
    <name type="scientific">Plectus sambesii</name>
    <dbReference type="NCBI Taxonomy" id="2011161"/>
    <lineage>
        <taxon>Eukaryota</taxon>
        <taxon>Metazoa</taxon>
        <taxon>Ecdysozoa</taxon>
        <taxon>Nematoda</taxon>
        <taxon>Chromadorea</taxon>
        <taxon>Plectida</taxon>
        <taxon>Plectina</taxon>
        <taxon>Plectoidea</taxon>
        <taxon>Plectidae</taxon>
        <taxon>Plectus</taxon>
    </lineage>
</organism>
<evidence type="ECO:0000313" key="4">
    <source>
        <dbReference type="WBParaSite" id="PSAMB.scaffold9386size5041.g32388.t1"/>
    </source>
</evidence>